<dbReference type="AlphaFoldDB" id="A0A0E0HDY7"/>
<name>A0A0E0HDY7_ORYNI</name>
<proteinExistence type="predicted"/>
<evidence type="ECO:0000256" key="1">
    <source>
        <dbReference type="SAM" id="MobiDB-lite"/>
    </source>
</evidence>
<sequence>MDEASIEAVREGREREGRAETPPSGKPYPHRGASRVMSSPTADATAYAFFARFGIELTFPPYLMQIDTEDELDSAGEGTMKGEFVGGDT</sequence>
<protein>
    <submittedName>
        <fullName evidence="2">Uncharacterized protein</fullName>
    </submittedName>
</protein>
<feature type="compositionally biased region" description="Basic and acidic residues" evidence="1">
    <location>
        <begin position="8"/>
        <end position="19"/>
    </location>
</feature>
<reference evidence="2" key="1">
    <citation type="submission" date="2015-04" db="UniProtKB">
        <authorList>
            <consortium name="EnsemblPlants"/>
        </authorList>
    </citation>
    <scope>IDENTIFICATION</scope>
    <source>
        <strain evidence="2">SL10</strain>
    </source>
</reference>
<evidence type="ECO:0000313" key="3">
    <source>
        <dbReference type="Proteomes" id="UP000006591"/>
    </source>
</evidence>
<dbReference type="Gramene" id="ONIVA05G15750.1">
    <property type="protein sequence ID" value="ONIVA05G15750.1"/>
    <property type="gene ID" value="ONIVA05G15750"/>
</dbReference>
<organism evidence="2">
    <name type="scientific">Oryza nivara</name>
    <name type="common">Indian wild rice</name>
    <name type="synonym">Oryza sativa f. spontanea</name>
    <dbReference type="NCBI Taxonomy" id="4536"/>
    <lineage>
        <taxon>Eukaryota</taxon>
        <taxon>Viridiplantae</taxon>
        <taxon>Streptophyta</taxon>
        <taxon>Embryophyta</taxon>
        <taxon>Tracheophyta</taxon>
        <taxon>Spermatophyta</taxon>
        <taxon>Magnoliopsida</taxon>
        <taxon>Liliopsida</taxon>
        <taxon>Poales</taxon>
        <taxon>Poaceae</taxon>
        <taxon>BOP clade</taxon>
        <taxon>Oryzoideae</taxon>
        <taxon>Oryzeae</taxon>
        <taxon>Oryzinae</taxon>
        <taxon>Oryza</taxon>
    </lineage>
</organism>
<accession>A0A0E0HDY7</accession>
<dbReference type="Proteomes" id="UP000006591">
    <property type="component" value="Chromosome 5"/>
</dbReference>
<reference evidence="2" key="2">
    <citation type="submission" date="2018-04" db="EMBL/GenBank/DDBJ databases">
        <title>OnivRS2 (Oryza nivara Reference Sequence Version 2).</title>
        <authorList>
            <person name="Zhang J."/>
            <person name="Kudrna D."/>
            <person name="Lee S."/>
            <person name="Talag J."/>
            <person name="Rajasekar S."/>
            <person name="Welchert J."/>
            <person name="Hsing Y.-I."/>
            <person name="Wing R.A."/>
        </authorList>
    </citation>
    <scope>NUCLEOTIDE SEQUENCE [LARGE SCALE GENOMIC DNA]</scope>
    <source>
        <strain evidence="2">SL10</strain>
    </source>
</reference>
<evidence type="ECO:0000313" key="2">
    <source>
        <dbReference type="EnsemblPlants" id="ONIVA05G15750.1"/>
    </source>
</evidence>
<dbReference type="EnsemblPlants" id="ONIVA05G15750.1">
    <property type="protein sequence ID" value="ONIVA05G15750.1"/>
    <property type="gene ID" value="ONIVA05G15750"/>
</dbReference>
<dbReference type="OMA" id="PYLMQID"/>
<feature type="region of interest" description="Disordered" evidence="1">
    <location>
        <begin position="1"/>
        <end position="37"/>
    </location>
</feature>
<dbReference type="HOGENOM" id="CLU_2458701_0_0_1"/>
<keyword evidence="3" id="KW-1185">Reference proteome</keyword>